<accession>A0ABS2DVR8</accession>
<comment type="caution">
    <text evidence="1">The sequence shown here is derived from an EMBL/GenBank/DDBJ whole genome shotgun (WGS) entry which is preliminary data.</text>
</comment>
<sequence length="80" mass="8747">AQRIELEILRSTRPTAPAVHVPDNSVNCQVLEAACLLTAKAAHVEEAYDEQTLDLASRRFRGGIGLQELLLEAAWANGYT</sequence>
<reference evidence="1 2" key="1">
    <citation type="journal article" date="2021" name="Sci. Rep.">
        <title>The distribution of antibiotic resistance genes in chicken gut microbiota commensals.</title>
        <authorList>
            <person name="Juricova H."/>
            <person name="Matiasovicova J."/>
            <person name="Kubasova T."/>
            <person name="Cejkova D."/>
            <person name="Rychlik I."/>
        </authorList>
    </citation>
    <scope>NUCLEOTIDE SEQUENCE [LARGE SCALE GENOMIC DNA]</scope>
    <source>
        <strain evidence="1 2">An829</strain>
    </source>
</reference>
<organism evidence="1 2">
    <name type="scientific">Sutterella massiliensis</name>
    <dbReference type="NCBI Taxonomy" id="1816689"/>
    <lineage>
        <taxon>Bacteria</taxon>
        <taxon>Pseudomonadati</taxon>
        <taxon>Pseudomonadota</taxon>
        <taxon>Betaproteobacteria</taxon>
        <taxon>Burkholderiales</taxon>
        <taxon>Sutterellaceae</taxon>
        <taxon>Sutterella</taxon>
    </lineage>
</organism>
<dbReference type="RefSeq" id="WP_205105405.1">
    <property type="nucleotide sequence ID" value="NZ_JACJJC010000533.1"/>
</dbReference>
<evidence type="ECO:0000313" key="2">
    <source>
        <dbReference type="Proteomes" id="UP000715095"/>
    </source>
</evidence>
<keyword evidence="2" id="KW-1185">Reference proteome</keyword>
<name>A0ABS2DVR8_9BURK</name>
<proteinExistence type="predicted"/>
<protein>
    <submittedName>
        <fullName evidence="1">Uncharacterized protein</fullName>
    </submittedName>
</protein>
<dbReference type="Proteomes" id="UP000715095">
    <property type="component" value="Unassembled WGS sequence"/>
</dbReference>
<evidence type="ECO:0000313" key="1">
    <source>
        <dbReference type="EMBL" id="MBM6705452.1"/>
    </source>
</evidence>
<feature type="non-terminal residue" evidence="1">
    <location>
        <position position="1"/>
    </location>
</feature>
<dbReference type="EMBL" id="JACJJC010000533">
    <property type="protein sequence ID" value="MBM6705452.1"/>
    <property type="molecule type" value="Genomic_DNA"/>
</dbReference>
<feature type="non-terminal residue" evidence="1">
    <location>
        <position position="80"/>
    </location>
</feature>
<gene>
    <name evidence="1" type="ORF">H6A60_13360</name>
</gene>